<sequence>MELLCSATTSKQPSSDYDRVKEVKEFDNTKSGVKGLLDSGLVKIPRIFIHSPEQLQNSISTTNISDGELEIPVIDLEGFESFRRSEVLNNICKASVTWGFFQMVNHGISESVMEKMIEGIKGFHEQPKEVKMEWYSRDPKRKVRYYSNGDLHISKAANWRDSIACSFDDGLLDSDALPLVCREAIGNYMKSLIKLKNILSKLLSEALGIRSDFLESIGCMETASLVCHYYPFCPEPDLTLGATKHSDPSFLTILLQDSIGGLQVLHKTQWIDVHPINGALIANIGDLMQLITNDKFKSVEHRVLARRAGPRISAACFFYPGTASNSRPYRPIQDLLSDKNPLRYRETSHKEYHAYYKSKGLDGSSALPHFKLQESGNS</sequence>
<dbReference type="Proteomes" id="UP001237642">
    <property type="component" value="Unassembled WGS sequence"/>
</dbReference>
<dbReference type="InterPro" id="IPR027443">
    <property type="entry name" value="IPNS-like_sf"/>
</dbReference>
<reference evidence="8" key="2">
    <citation type="submission" date="2023-05" db="EMBL/GenBank/DDBJ databases">
        <authorList>
            <person name="Schelkunov M.I."/>
        </authorList>
    </citation>
    <scope>NUCLEOTIDE SEQUENCE</scope>
    <source>
        <strain evidence="8">Hsosn_3</strain>
        <tissue evidence="8">Leaf</tissue>
    </source>
</reference>
<dbReference type="InterPro" id="IPR044861">
    <property type="entry name" value="IPNS-like_FE2OG_OXY"/>
</dbReference>
<reference evidence="8" key="1">
    <citation type="submission" date="2023-02" db="EMBL/GenBank/DDBJ databases">
        <title>Genome of toxic invasive species Heracleum sosnowskyi carries increased number of genes despite the absence of recent whole-genome duplications.</title>
        <authorList>
            <person name="Schelkunov M."/>
            <person name="Shtratnikova V."/>
            <person name="Makarenko M."/>
            <person name="Klepikova A."/>
            <person name="Omelchenko D."/>
            <person name="Novikova G."/>
            <person name="Obukhova E."/>
            <person name="Bogdanov V."/>
            <person name="Penin A."/>
            <person name="Logacheva M."/>
        </authorList>
    </citation>
    <scope>NUCLEOTIDE SEQUENCE</scope>
    <source>
        <strain evidence="8">Hsosn_3</strain>
        <tissue evidence="8">Leaf</tissue>
    </source>
</reference>
<dbReference type="AlphaFoldDB" id="A0AAD8IGA7"/>
<keyword evidence="9" id="KW-1185">Reference proteome</keyword>
<name>A0AAD8IGA7_9APIA</name>
<organism evidence="8 9">
    <name type="scientific">Heracleum sosnowskyi</name>
    <dbReference type="NCBI Taxonomy" id="360622"/>
    <lineage>
        <taxon>Eukaryota</taxon>
        <taxon>Viridiplantae</taxon>
        <taxon>Streptophyta</taxon>
        <taxon>Embryophyta</taxon>
        <taxon>Tracheophyta</taxon>
        <taxon>Spermatophyta</taxon>
        <taxon>Magnoliopsida</taxon>
        <taxon>eudicotyledons</taxon>
        <taxon>Gunneridae</taxon>
        <taxon>Pentapetalae</taxon>
        <taxon>asterids</taxon>
        <taxon>campanulids</taxon>
        <taxon>Apiales</taxon>
        <taxon>Apiaceae</taxon>
        <taxon>Apioideae</taxon>
        <taxon>apioid superclade</taxon>
        <taxon>Tordylieae</taxon>
        <taxon>Tordyliinae</taxon>
        <taxon>Heracleum</taxon>
    </lineage>
</organism>
<dbReference type="GO" id="GO:0051213">
    <property type="term" value="F:dioxygenase activity"/>
    <property type="evidence" value="ECO:0007669"/>
    <property type="project" value="UniProtKB-ARBA"/>
</dbReference>
<keyword evidence="2 6" id="KW-0479">Metal-binding</keyword>
<evidence type="ECO:0000256" key="2">
    <source>
        <dbReference type="ARBA" id="ARBA00022723"/>
    </source>
</evidence>
<protein>
    <submittedName>
        <fullName evidence="8">1-aminocyclopropane-1-carboxylate oxidase-like</fullName>
    </submittedName>
</protein>
<gene>
    <name evidence="8" type="ORF">POM88_022701</name>
</gene>
<dbReference type="GO" id="GO:0031418">
    <property type="term" value="F:L-ascorbic acid binding"/>
    <property type="evidence" value="ECO:0007669"/>
    <property type="project" value="UniProtKB-KW"/>
</dbReference>
<dbReference type="Gene3D" id="2.60.120.330">
    <property type="entry name" value="B-lactam Antibiotic, Isopenicillin N Synthase, Chain"/>
    <property type="match status" value="1"/>
</dbReference>
<dbReference type="GO" id="GO:0016705">
    <property type="term" value="F:oxidoreductase activity, acting on paired donors, with incorporation or reduction of molecular oxygen"/>
    <property type="evidence" value="ECO:0007669"/>
    <property type="project" value="UniProtKB-ARBA"/>
</dbReference>
<evidence type="ECO:0000313" key="8">
    <source>
        <dbReference type="EMBL" id="KAK1384966.1"/>
    </source>
</evidence>
<evidence type="ECO:0000256" key="6">
    <source>
        <dbReference type="RuleBase" id="RU003682"/>
    </source>
</evidence>
<comment type="caution">
    <text evidence="8">The sequence shown here is derived from an EMBL/GenBank/DDBJ whole genome shotgun (WGS) entry which is preliminary data.</text>
</comment>
<evidence type="ECO:0000256" key="4">
    <source>
        <dbReference type="ARBA" id="ARBA00023002"/>
    </source>
</evidence>
<keyword evidence="4 6" id="KW-0560">Oxidoreductase</keyword>
<accession>A0AAD8IGA7</accession>
<dbReference type="Pfam" id="PF03171">
    <property type="entry name" value="2OG-FeII_Oxy"/>
    <property type="match status" value="1"/>
</dbReference>
<dbReference type="Pfam" id="PF14226">
    <property type="entry name" value="DIOX_N"/>
    <property type="match status" value="1"/>
</dbReference>
<keyword evidence="5 6" id="KW-0408">Iron</keyword>
<dbReference type="InterPro" id="IPR005123">
    <property type="entry name" value="Oxoglu/Fe-dep_dioxygenase_dom"/>
</dbReference>
<dbReference type="PROSITE" id="PS51471">
    <property type="entry name" value="FE2OG_OXY"/>
    <property type="match status" value="1"/>
</dbReference>
<dbReference type="EMBL" id="JAUIZM010000005">
    <property type="protein sequence ID" value="KAK1384966.1"/>
    <property type="molecule type" value="Genomic_DNA"/>
</dbReference>
<dbReference type="FunFam" id="2.60.120.330:FF:000005">
    <property type="entry name" value="1-aminocyclopropane-1-carboxylate oxidase homolog 1"/>
    <property type="match status" value="1"/>
</dbReference>
<dbReference type="InterPro" id="IPR026992">
    <property type="entry name" value="DIOX_N"/>
</dbReference>
<comment type="similarity">
    <text evidence="1 6">Belongs to the iron/ascorbate-dependent oxidoreductase family.</text>
</comment>
<evidence type="ECO:0000256" key="1">
    <source>
        <dbReference type="ARBA" id="ARBA00008056"/>
    </source>
</evidence>
<evidence type="ECO:0000259" key="7">
    <source>
        <dbReference type="PROSITE" id="PS51471"/>
    </source>
</evidence>
<dbReference type="SUPFAM" id="SSF51197">
    <property type="entry name" value="Clavaminate synthase-like"/>
    <property type="match status" value="1"/>
</dbReference>
<dbReference type="PANTHER" id="PTHR10209">
    <property type="entry name" value="OXIDOREDUCTASE, 2OG-FE II OXYGENASE FAMILY PROTEIN"/>
    <property type="match status" value="1"/>
</dbReference>
<evidence type="ECO:0000256" key="5">
    <source>
        <dbReference type="ARBA" id="ARBA00023004"/>
    </source>
</evidence>
<proteinExistence type="inferred from homology"/>
<evidence type="ECO:0000313" key="9">
    <source>
        <dbReference type="Proteomes" id="UP001237642"/>
    </source>
</evidence>
<dbReference type="PANTHER" id="PTHR10209:SF714">
    <property type="entry name" value="1-AMINOCYCLOPROPANE-1-CARBOXYLATE OXIDASE HOMOLOG 11-RELATED"/>
    <property type="match status" value="1"/>
</dbReference>
<evidence type="ECO:0000256" key="3">
    <source>
        <dbReference type="ARBA" id="ARBA00022896"/>
    </source>
</evidence>
<feature type="domain" description="Fe2OG dioxygenase" evidence="7">
    <location>
        <begin position="221"/>
        <end position="320"/>
    </location>
</feature>
<keyword evidence="3" id="KW-0847">Vitamin C</keyword>
<dbReference type="GO" id="GO:0046872">
    <property type="term" value="F:metal ion binding"/>
    <property type="evidence" value="ECO:0007669"/>
    <property type="project" value="UniProtKB-KW"/>
</dbReference>